<feature type="compositionally biased region" description="Low complexity" evidence="1">
    <location>
        <begin position="207"/>
        <end position="221"/>
    </location>
</feature>
<feature type="compositionally biased region" description="Basic and acidic residues" evidence="1">
    <location>
        <begin position="584"/>
        <end position="605"/>
    </location>
</feature>
<dbReference type="STRING" id="708187.A0A1Q8S6V1"/>
<protein>
    <submittedName>
        <fullName evidence="2">Uncharacterized protein</fullName>
    </submittedName>
</protein>
<feature type="compositionally biased region" description="Basic and acidic residues" evidence="1">
    <location>
        <begin position="1104"/>
        <end position="1156"/>
    </location>
</feature>
<feature type="compositionally biased region" description="Polar residues" evidence="1">
    <location>
        <begin position="84"/>
        <end position="95"/>
    </location>
</feature>
<evidence type="ECO:0000313" key="2">
    <source>
        <dbReference type="EMBL" id="OLN97188.1"/>
    </source>
</evidence>
<feature type="region of interest" description="Disordered" evidence="1">
    <location>
        <begin position="1092"/>
        <end position="1156"/>
    </location>
</feature>
<feature type="compositionally biased region" description="Basic residues" evidence="1">
    <location>
        <begin position="948"/>
        <end position="962"/>
    </location>
</feature>
<feature type="region of interest" description="Disordered" evidence="1">
    <location>
        <begin position="1"/>
        <end position="116"/>
    </location>
</feature>
<name>A0A1Q8S6V1_9PEZI</name>
<feature type="compositionally biased region" description="Low complexity" evidence="1">
    <location>
        <begin position="71"/>
        <end position="83"/>
    </location>
</feature>
<feature type="compositionally biased region" description="Basic and acidic residues" evidence="1">
    <location>
        <begin position="922"/>
        <end position="931"/>
    </location>
</feature>
<proteinExistence type="predicted"/>
<feature type="compositionally biased region" description="Basic and acidic residues" evidence="1">
    <location>
        <begin position="490"/>
        <end position="499"/>
    </location>
</feature>
<reference evidence="2 3" key="1">
    <citation type="submission" date="2016-11" db="EMBL/GenBank/DDBJ databases">
        <title>Draft Genome Assembly of Colletotrichum chlorophyti a pathogen of herbaceous plants.</title>
        <authorList>
            <person name="Gan P."/>
            <person name="Narusaka M."/>
            <person name="Tsushima A."/>
            <person name="Narusaka Y."/>
            <person name="Takano Y."/>
            <person name="Shirasu K."/>
        </authorList>
    </citation>
    <scope>NUCLEOTIDE SEQUENCE [LARGE SCALE GENOMIC DNA]</scope>
    <source>
        <strain evidence="2 3">NTL11</strain>
    </source>
</reference>
<feature type="compositionally biased region" description="Polar residues" evidence="1">
    <location>
        <begin position="1"/>
        <end position="10"/>
    </location>
</feature>
<feature type="compositionally biased region" description="Basic and acidic residues" evidence="1">
    <location>
        <begin position="222"/>
        <end position="234"/>
    </location>
</feature>
<feature type="compositionally biased region" description="Polar residues" evidence="1">
    <location>
        <begin position="281"/>
        <end position="308"/>
    </location>
</feature>
<organism evidence="2 3">
    <name type="scientific">Colletotrichum chlorophyti</name>
    <dbReference type="NCBI Taxonomy" id="708187"/>
    <lineage>
        <taxon>Eukaryota</taxon>
        <taxon>Fungi</taxon>
        <taxon>Dikarya</taxon>
        <taxon>Ascomycota</taxon>
        <taxon>Pezizomycotina</taxon>
        <taxon>Sordariomycetes</taxon>
        <taxon>Hypocreomycetidae</taxon>
        <taxon>Glomerellales</taxon>
        <taxon>Glomerellaceae</taxon>
        <taxon>Colletotrichum</taxon>
    </lineage>
</organism>
<feature type="compositionally biased region" description="Basic and acidic residues" evidence="1">
    <location>
        <begin position="135"/>
        <end position="144"/>
    </location>
</feature>
<feature type="compositionally biased region" description="Low complexity" evidence="1">
    <location>
        <begin position="963"/>
        <end position="972"/>
    </location>
</feature>
<dbReference type="Proteomes" id="UP000186583">
    <property type="component" value="Unassembled WGS sequence"/>
</dbReference>
<feature type="compositionally biased region" description="Basic and acidic residues" evidence="1">
    <location>
        <begin position="830"/>
        <end position="841"/>
    </location>
</feature>
<sequence length="1352" mass="150503">MDHNKPTFNASGARPNRRASTQLTIDHEGRKPLFARGSRASLGPQDLAQAASDANRFGFSPTSHNPPPRPSSRAASIGRPSSSLSQTPSIASNHSAEILSPGSRIPRPTSTQLLFPKNSDSAVARAWKLAGADGDIVHTLERSRRVSTAAIDASPSPAPRFGRQTSDESAARQPLGRDAVDYSRPRPQSRLSMESLRESYIPRLAGSPASQHSSNSNSSASFDRRLSQYEREMEQSPGGARNPDIFLGSTRIGPKIAETGHTLARKTSNSSLNRGVGLARKTSNSSINSGHSLGRRTSQGSLNGSPRTGTVAFAKGSVPPGAIKQFWQQDDKSDKRSSMSRSDWEAAADTPLSSVESGLPPQEPTPPTSRPASVKPETRSPDKSYAWQFDADFTAGDLQVSDSPRIRMSGTAFGDAPDQTPRSDKPYADNQDFRGTPESNEASPWKSSSRTARSNTRIDEIRRREEKANEQKVNEQIADAQRSVSRARNTRLEEIREKEAEAEEELARQRRAQPRTYYPTPDDLPLRDQAEDLAITVSAKEQPRPKNTKLDEIRAREAESMSKRAVASSRLEEIREQNSLMRSESPEARLSDELVRESTIVKKADGSPSGEPLEEEGERTRSPPVAIYHQSLVDKGSKTRPEPTEASPEVFISPKSPGIQVTHARTESRDLLQRLARATSSSPAPEPQVQPAAAEKVQTAPENQQKTTGQHDDNRTRQHRREGSLQQGDGISEQQREDKTGEEKYEKPVDEPVKRTDFRHRRSLPEEKPADREKKPDAPRLDDHTDLAVAQLLSKAEEPQTSPKDNPIVSESERPKSAASSAGRRRERRQRSTDSAKDGRKSLAMSDGDPTDRIEQEMKLFAPTDNQSERGSVRAPSAEPLTEDEDKDLLADETPRPAKVDPLSLPTPRVTGAYIETPATVRVERFEEEVKPAAQSVSNPATSQSRPPSRRGPRPMLRRKSSSKVSESSSETSESKEHEKEDAGTTTTSNLRRRNRSASRSRRPLINSVKPPTVKDDLLELQRLHQIEDSTLDDFEEMFSAQNLQNTPSDAIESMLDEISAKREEIASKPGLPTTERDRELEQYDRMRKTLNDAHRNIRTAKQGIERLEDKVSHAEGKQEGDVSTKENRNESEKPQKQQQHEHKSHNYDHKHPDHAKNCPSCIGKVPPKEVSYLHLPVPSLYRRRPFRFTLIGLLLLLAGLWYAAESAMCEVYCRPATCSSSPCVWSKTDPTWGYAIPVKFDEWTTGGWGRQIADQVSEDASDLFADAMDFFTGTDITSIDINALDFYGKRQHRRRLRKKGLLKRPTESTEDKAKWNAWHAARMANERVRDAREMGYDISEADESMGDDEML</sequence>
<feature type="compositionally biased region" description="Basic and acidic residues" evidence="1">
    <location>
        <begin position="763"/>
        <end position="786"/>
    </location>
</feature>
<comment type="caution">
    <text evidence="2">The sequence shown here is derived from an EMBL/GenBank/DDBJ whole genome shotgun (WGS) entry which is preliminary data.</text>
</comment>
<feature type="compositionally biased region" description="Basic and acidic residues" evidence="1">
    <location>
        <begin position="734"/>
        <end position="756"/>
    </location>
</feature>
<feature type="compositionally biased region" description="Basic and acidic residues" evidence="1">
    <location>
        <begin position="541"/>
        <end position="562"/>
    </location>
</feature>
<feature type="compositionally biased region" description="Basic and acidic residues" evidence="1">
    <location>
        <begin position="973"/>
        <end position="983"/>
    </location>
</feature>
<dbReference type="OrthoDB" id="3439035at2759"/>
<evidence type="ECO:0000313" key="3">
    <source>
        <dbReference type="Proteomes" id="UP000186583"/>
    </source>
</evidence>
<feature type="compositionally biased region" description="Polar residues" evidence="1">
    <location>
        <begin position="437"/>
        <end position="455"/>
    </location>
</feature>
<feature type="region of interest" description="Disordered" evidence="1">
    <location>
        <begin position="134"/>
        <end position="1014"/>
    </location>
</feature>
<feature type="compositionally biased region" description="Basic and acidic residues" evidence="1">
    <location>
        <begin position="888"/>
        <end position="899"/>
    </location>
</feature>
<evidence type="ECO:0000256" key="1">
    <source>
        <dbReference type="SAM" id="MobiDB-lite"/>
    </source>
</evidence>
<feature type="compositionally biased region" description="Basic and acidic residues" evidence="1">
    <location>
        <begin position="456"/>
        <end position="473"/>
    </location>
</feature>
<gene>
    <name evidence="2" type="ORF">CCHL11_02110</name>
</gene>
<dbReference type="EMBL" id="MPGH01000011">
    <property type="protein sequence ID" value="OLN97188.1"/>
    <property type="molecule type" value="Genomic_DNA"/>
</dbReference>
<accession>A0A1Q8S6V1</accession>
<feature type="compositionally biased region" description="Polar residues" evidence="1">
    <location>
        <begin position="724"/>
        <end position="733"/>
    </location>
</feature>
<feature type="compositionally biased region" description="Basic residues" evidence="1">
    <location>
        <begin position="991"/>
        <end position="1003"/>
    </location>
</feature>
<keyword evidence="3" id="KW-1185">Reference proteome</keyword>